<keyword evidence="3" id="KW-1185">Reference proteome</keyword>
<evidence type="ECO:0000256" key="1">
    <source>
        <dbReference type="SAM" id="Coils"/>
    </source>
</evidence>
<evidence type="ECO:0000313" key="2">
    <source>
        <dbReference type="EMBL" id="CRG95039.1"/>
    </source>
</evidence>
<feature type="coiled-coil region" evidence="1">
    <location>
        <begin position="123"/>
        <end position="270"/>
    </location>
</feature>
<dbReference type="AlphaFoldDB" id="A0A1J1GR76"/>
<proteinExistence type="predicted"/>
<reference evidence="2" key="1">
    <citation type="submission" date="2015-04" db="EMBL/GenBank/DDBJ databases">
        <authorList>
            <consortium name="Pathogen Informatics"/>
        </authorList>
    </citation>
    <scope>NUCLEOTIDE SEQUENCE [LARGE SCALE GENOMIC DNA]</scope>
    <source>
        <strain evidence="2">8A</strain>
    </source>
</reference>
<accession>A0A1J1GR76</accession>
<dbReference type="OMA" id="DNTPNDY"/>
<protein>
    <submittedName>
        <fullName evidence="2">Uncharacterized protein</fullName>
    </submittedName>
</protein>
<dbReference type="RefSeq" id="XP_028527852.1">
    <property type="nucleotide sequence ID" value="XM_028671173.1"/>
</dbReference>
<dbReference type="GeneID" id="39730965"/>
<comment type="caution">
    <text evidence="2">The sequence shown here is derived from an EMBL/GenBank/DDBJ whole genome shotgun (WGS) entry which is preliminary data.</text>
</comment>
<dbReference type="VEuPathDB" id="PlasmoDB:PGAL8A_00243700"/>
<keyword evidence="1" id="KW-0175">Coiled coil</keyword>
<dbReference type="Proteomes" id="UP000220797">
    <property type="component" value="Unassembled WGS sequence"/>
</dbReference>
<organism evidence="2 3">
    <name type="scientific">Plasmodium gallinaceum</name>
    <dbReference type="NCBI Taxonomy" id="5849"/>
    <lineage>
        <taxon>Eukaryota</taxon>
        <taxon>Sar</taxon>
        <taxon>Alveolata</taxon>
        <taxon>Apicomplexa</taxon>
        <taxon>Aconoidasida</taxon>
        <taxon>Haemosporida</taxon>
        <taxon>Plasmodiidae</taxon>
        <taxon>Plasmodium</taxon>
        <taxon>Plasmodium (Haemamoeba)</taxon>
    </lineage>
</organism>
<sequence length="665" mass="80556">MFLRKTEENKNSNENAVEACISYYEDFIELRKKIILKEKEIIEKRKNNIKIGENQKNKFSYRSFDEFYKCKKNFEEYENKIKNETWKLLNKVNHKNNNSNEEQIKNDEKYSYIKFKTERQGTVKQLKEYFQKIQEEKIQKRNNSLYIKNNVKSTISIKSKDSKEELRKKKETILEKSKNEEKEYILKNNENEEKEYILKNNENEEKEYILKNNENEKKEYILENKEIEKRETETYNNISRSELEKSSINTSQNKNEINEQNKRIENMNSKEIELLYNLINEMKNSYESDEDYISNLIEELHNSNKRYMIDKILDLLKIFDDKVSSNVLNKKLKVNNLHLEKDEKIDNNTNYDGELKEMEEILENKKLNNEMDKLNKKFIKENEDFIKNKEQSKKINHINTKMEHDNINKNKEKEKNIIEEEKKIKNEIYEKIKSEIEDEKIKNEIYEKIKSEIDDEKIKNEIYEKIKSEIEEKKIKNEIYEKIKSEIDDEKIKNDIYEKIKSEIEDEKIKNEILLNNRSMSDSDVTKKHIKEENIYEDKLKNNYKNENFNVLIGKTENNNEKVNKSNQDVYNKNDIPCNQNINSDNKIEKDTNYTSKFEWFYSSMKDIYENVNEYEENSNLNEEVKDYSSDGSENNDLFLWLKNRDVENILNEKNKIKEGDIIEE</sequence>
<dbReference type="OrthoDB" id="378706at2759"/>
<dbReference type="EMBL" id="CVMV01000032">
    <property type="protein sequence ID" value="CRG95039.1"/>
    <property type="molecule type" value="Genomic_DNA"/>
</dbReference>
<gene>
    <name evidence="2" type="ORF">PGAL8A_00243700</name>
</gene>
<name>A0A1J1GR76_PLAGA</name>
<feature type="coiled-coil region" evidence="1">
    <location>
        <begin position="348"/>
        <end position="517"/>
    </location>
</feature>
<evidence type="ECO:0000313" key="3">
    <source>
        <dbReference type="Proteomes" id="UP000220797"/>
    </source>
</evidence>